<protein>
    <recommendedName>
        <fullName evidence="1">Nuclear pore localisation protein NPL4 C-terminal domain-containing protein</fullName>
    </recommendedName>
</protein>
<dbReference type="OMA" id="DYTMSTA"/>
<evidence type="ECO:0000259" key="1">
    <source>
        <dbReference type="Pfam" id="PF05021"/>
    </source>
</evidence>
<dbReference type="InterPro" id="IPR016563">
    <property type="entry name" value="Npl4"/>
</dbReference>
<sequence>MSDGNAQKYEAELQRALAERRRRFEGLRSKEPPQASVCNDCGKPLTFATDVCRVSGMLHNRGKGTIIGGLVTSSRFIDSSSLLKAIDKTRVRWEKNRTNLVLVDQTSINIFQTFCRTCGWCVQRYALLYGRYDNATKTVEVHAIYEPKQHGDARTFHFEKDENIRTVDMVAEGLELRRVGAICTHPKRDSNAVVLTAREMLLCAREQSIFGDECVLLTVYHDDVEDRTHCSAWQVSTQAIELYRNGFLSESNGARGPDDEPATTDEQTMWEREARLCSEIELEVAETVKDDKGGCRSVIKKMHHEIDVTWFVSYIGIKEFDSNVVRNLFVRLSRPGMDPPTYENLKIYLDDPKRRDMRRLEKYADFHVLVFLACTALSEEQIRRVTGAIIHKKSEANADEVLKTVDLLLAEFSGTY</sequence>
<dbReference type="EMBL" id="HE573019">
    <property type="protein sequence ID" value="CCC46874.1"/>
    <property type="molecule type" value="Genomic_DNA"/>
</dbReference>
<organism evidence="2">
    <name type="scientific">Trypanosoma vivax (strain Y486)</name>
    <dbReference type="NCBI Taxonomy" id="1055687"/>
    <lineage>
        <taxon>Eukaryota</taxon>
        <taxon>Discoba</taxon>
        <taxon>Euglenozoa</taxon>
        <taxon>Kinetoplastea</taxon>
        <taxon>Metakinetoplastina</taxon>
        <taxon>Trypanosomatida</taxon>
        <taxon>Trypanosomatidae</taxon>
        <taxon>Trypanosoma</taxon>
        <taxon>Duttonella</taxon>
    </lineage>
</organism>
<dbReference type="Gene3D" id="3.40.140.10">
    <property type="entry name" value="Cytidine Deaminase, domain 2"/>
    <property type="match status" value="1"/>
</dbReference>
<dbReference type="VEuPathDB" id="TriTrypDB:TvY486_0300670"/>
<dbReference type="GO" id="GO:0006511">
    <property type="term" value="P:ubiquitin-dependent protein catabolic process"/>
    <property type="evidence" value="ECO:0007669"/>
    <property type="project" value="InterPro"/>
</dbReference>
<dbReference type="PANTHER" id="PTHR12710">
    <property type="entry name" value="NUCLEAR PROTEIN LOCALIZATION 4"/>
    <property type="match status" value="1"/>
</dbReference>
<dbReference type="Pfam" id="PF05021">
    <property type="entry name" value="NPL4"/>
    <property type="match status" value="1"/>
</dbReference>
<accession>G0TSE7</accession>
<name>G0TSE7_TRYVY</name>
<dbReference type="AlphaFoldDB" id="G0TSE7"/>
<dbReference type="PANTHER" id="PTHR12710:SF0">
    <property type="entry name" value="NUCLEAR PROTEIN LOCALIZATION PROTEIN 4 HOMOLOG"/>
    <property type="match status" value="1"/>
</dbReference>
<dbReference type="GO" id="GO:0031625">
    <property type="term" value="F:ubiquitin protein ligase binding"/>
    <property type="evidence" value="ECO:0007669"/>
    <property type="project" value="TreeGrafter"/>
</dbReference>
<proteinExistence type="predicted"/>
<dbReference type="InterPro" id="IPR007717">
    <property type="entry name" value="NPL4_C"/>
</dbReference>
<evidence type="ECO:0000313" key="2">
    <source>
        <dbReference type="EMBL" id="CCC46874.1"/>
    </source>
</evidence>
<gene>
    <name evidence="2" type="ORF">TVY486_0300670</name>
</gene>
<reference evidence="2" key="1">
    <citation type="journal article" date="2012" name="Proc. Natl. Acad. Sci. U.S.A.">
        <title>Antigenic diversity is generated by distinct evolutionary mechanisms in African trypanosome species.</title>
        <authorList>
            <person name="Jackson A.P."/>
            <person name="Berry A."/>
            <person name="Aslett M."/>
            <person name="Allison H.C."/>
            <person name="Burton P."/>
            <person name="Vavrova-Anderson J."/>
            <person name="Brown R."/>
            <person name="Browne H."/>
            <person name="Corton N."/>
            <person name="Hauser H."/>
            <person name="Gamble J."/>
            <person name="Gilderthorp R."/>
            <person name="Marcello L."/>
            <person name="McQuillan J."/>
            <person name="Otto T.D."/>
            <person name="Quail M.A."/>
            <person name="Sanders M.J."/>
            <person name="van Tonder A."/>
            <person name="Ginger M.L."/>
            <person name="Field M.C."/>
            <person name="Barry J.D."/>
            <person name="Hertz-Fowler C."/>
            <person name="Berriman M."/>
        </authorList>
    </citation>
    <scope>NUCLEOTIDE SEQUENCE</scope>
    <source>
        <strain evidence="2">Y486</strain>
    </source>
</reference>
<feature type="domain" description="Nuclear pore localisation protein NPL4 C-terminal" evidence="1">
    <location>
        <begin position="124"/>
        <end position="251"/>
    </location>
</feature>
<dbReference type="GO" id="GO:0043130">
    <property type="term" value="F:ubiquitin binding"/>
    <property type="evidence" value="ECO:0007669"/>
    <property type="project" value="TreeGrafter"/>
</dbReference>
<dbReference type="GO" id="GO:0005634">
    <property type="term" value="C:nucleus"/>
    <property type="evidence" value="ECO:0007669"/>
    <property type="project" value="TreeGrafter"/>
</dbReference>